<dbReference type="InterPro" id="IPR040148">
    <property type="entry name" value="FMR1"/>
</dbReference>
<dbReference type="GO" id="GO:0045727">
    <property type="term" value="P:positive regulation of translation"/>
    <property type="evidence" value="ECO:0007669"/>
    <property type="project" value="TreeGrafter"/>
</dbReference>
<dbReference type="GO" id="GO:0099577">
    <property type="term" value="P:regulation of translation at presynapse, modulating synaptic transmission"/>
    <property type="evidence" value="ECO:0007669"/>
    <property type="project" value="TreeGrafter"/>
</dbReference>
<dbReference type="Pfam" id="PF00013">
    <property type="entry name" value="KH_1"/>
    <property type="match status" value="2"/>
</dbReference>
<dbReference type="GO" id="GO:0051028">
    <property type="term" value="P:mRNA transport"/>
    <property type="evidence" value="ECO:0007669"/>
    <property type="project" value="TreeGrafter"/>
</dbReference>
<dbReference type="Proteomes" id="UP000095283">
    <property type="component" value="Unplaced"/>
</dbReference>
<evidence type="ECO:0000259" key="3">
    <source>
        <dbReference type="SMART" id="SM00322"/>
    </source>
</evidence>
<accession>A0A1I7XFT8</accession>
<feature type="domain" description="K Homology" evidence="3">
    <location>
        <begin position="186"/>
        <end position="266"/>
    </location>
</feature>
<dbReference type="Pfam" id="PF17904">
    <property type="entry name" value="KH_9"/>
    <property type="match status" value="1"/>
</dbReference>
<dbReference type="InterPro" id="IPR004088">
    <property type="entry name" value="KH_dom_type_1"/>
</dbReference>
<dbReference type="GO" id="GO:0048170">
    <property type="term" value="P:positive regulation of long-term neuronal synaptic plasticity"/>
    <property type="evidence" value="ECO:0007669"/>
    <property type="project" value="TreeGrafter"/>
</dbReference>
<dbReference type="InterPro" id="IPR040472">
    <property type="entry name" value="FMRP_KH0"/>
</dbReference>
<dbReference type="SUPFAM" id="SSF54791">
    <property type="entry name" value="Eukaryotic type KH-domain (KH-domain type I)"/>
    <property type="match status" value="2"/>
</dbReference>
<feature type="domain" description="K Homology" evidence="3">
    <location>
        <begin position="116"/>
        <end position="185"/>
    </location>
</feature>
<dbReference type="WBParaSite" id="Hba_16344">
    <property type="protein sequence ID" value="Hba_16344"/>
    <property type="gene ID" value="Hba_16344"/>
</dbReference>
<dbReference type="PROSITE" id="PS50084">
    <property type="entry name" value="KH_TYPE_1"/>
    <property type="match status" value="2"/>
</dbReference>
<dbReference type="GO" id="GO:0043488">
    <property type="term" value="P:regulation of mRNA stability"/>
    <property type="evidence" value="ECO:0007669"/>
    <property type="project" value="TreeGrafter"/>
</dbReference>
<protein>
    <submittedName>
        <fullName evidence="5">KH domain-containing protein</fullName>
    </submittedName>
</protein>
<keyword evidence="1" id="KW-0694">RNA-binding</keyword>
<dbReference type="CDD" id="cd22426">
    <property type="entry name" value="KH_I_FMR1_FXR_rpt2"/>
    <property type="match status" value="1"/>
</dbReference>
<dbReference type="PANTHER" id="PTHR10603">
    <property type="entry name" value="FRAGILE X MENTAL RETARDATION SYNDROME-RELATED PROTEIN"/>
    <property type="match status" value="1"/>
</dbReference>
<dbReference type="Gene3D" id="3.30.1370.10">
    <property type="entry name" value="K Homology domain, type 1"/>
    <property type="match status" value="2"/>
</dbReference>
<dbReference type="GO" id="GO:0098793">
    <property type="term" value="C:presynapse"/>
    <property type="evidence" value="ECO:0007669"/>
    <property type="project" value="GOC"/>
</dbReference>
<sequence length="329" mass="36757">MNIEVNINGVYYLATVNNVLVDGKGIEILRVPEDLVEFFSRPENAQDFADTVKDISIYFMKDKRELKLSTFTDSALKRAHILSDMYFKDARQKQSLRARAEEAQRMLQSTSIHSDSAYVEEFLVPGDLMGLAIGSQGSNIQSVRRLDGVEDIQIHEASSDHLPCTIKVYAKTAEAAQKARALLEYGVDYVPVPRDMVGKVIGKNGKTIQDIVDKSGVVRVQIAGGDDRGRPDEDMVDPVPFTFTGTRFSYFLGVCIEIYFVNWKQFLSGSSEFTKCSNLTCMLIPIYTFLTRNGDDRSDSEEDERDRREVPPPRGRGRGRGGRGGGRGS</sequence>
<keyword evidence="4" id="KW-1185">Reference proteome</keyword>
<reference evidence="5" key="1">
    <citation type="submission" date="2016-11" db="UniProtKB">
        <authorList>
            <consortium name="WormBaseParasite"/>
        </authorList>
    </citation>
    <scope>IDENTIFICATION</scope>
</reference>
<name>A0A1I7XFT8_HETBA</name>
<proteinExistence type="predicted"/>
<evidence type="ECO:0000313" key="5">
    <source>
        <dbReference type="WBParaSite" id="Hba_16344"/>
    </source>
</evidence>
<organism evidence="4 5">
    <name type="scientific">Heterorhabditis bacteriophora</name>
    <name type="common">Entomopathogenic nematode worm</name>
    <dbReference type="NCBI Taxonomy" id="37862"/>
    <lineage>
        <taxon>Eukaryota</taxon>
        <taxon>Metazoa</taxon>
        <taxon>Ecdysozoa</taxon>
        <taxon>Nematoda</taxon>
        <taxon>Chromadorea</taxon>
        <taxon>Rhabditida</taxon>
        <taxon>Rhabditina</taxon>
        <taxon>Rhabditomorpha</taxon>
        <taxon>Strongyloidea</taxon>
        <taxon>Heterorhabditidae</taxon>
        <taxon>Heterorhabditis</taxon>
    </lineage>
</organism>
<evidence type="ECO:0000256" key="2">
    <source>
        <dbReference type="SAM" id="MobiDB-lite"/>
    </source>
</evidence>
<dbReference type="InterPro" id="IPR004087">
    <property type="entry name" value="KH_dom"/>
</dbReference>
<feature type="region of interest" description="Disordered" evidence="2">
    <location>
        <begin position="293"/>
        <end position="329"/>
    </location>
</feature>
<dbReference type="PANTHER" id="PTHR10603:SF7">
    <property type="entry name" value="FRAGILE X MESSENGER RIBONUCLEOPROTEIN 1 HOMOLOG"/>
    <property type="match status" value="1"/>
</dbReference>
<dbReference type="GO" id="GO:0043005">
    <property type="term" value="C:neuron projection"/>
    <property type="evidence" value="ECO:0007669"/>
    <property type="project" value="TreeGrafter"/>
</dbReference>
<dbReference type="AlphaFoldDB" id="A0A1I7XFT8"/>
<evidence type="ECO:0000313" key="4">
    <source>
        <dbReference type="Proteomes" id="UP000095283"/>
    </source>
</evidence>
<dbReference type="GO" id="GO:0003730">
    <property type="term" value="F:mRNA 3'-UTR binding"/>
    <property type="evidence" value="ECO:0007669"/>
    <property type="project" value="TreeGrafter"/>
</dbReference>
<dbReference type="SMART" id="SM00322">
    <property type="entry name" value="KH"/>
    <property type="match status" value="2"/>
</dbReference>
<dbReference type="GO" id="GO:0045182">
    <property type="term" value="F:translation regulator activity"/>
    <property type="evidence" value="ECO:0007669"/>
    <property type="project" value="TreeGrafter"/>
</dbReference>
<dbReference type="GO" id="GO:0010494">
    <property type="term" value="C:cytoplasmic stress granule"/>
    <property type="evidence" value="ECO:0007669"/>
    <property type="project" value="TreeGrafter"/>
</dbReference>
<dbReference type="InterPro" id="IPR036612">
    <property type="entry name" value="KH_dom_type_1_sf"/>
</dbReference>
<dbReference type="GO" id="GO:0005634">
    <property type="term" value="C:nucleus"/>
    <property type="evidence" value="ECO:0007669"/>
    <property type="project" value="TreeGrafter"/>
</dbReference>
<dbReference type="GO" id="GO:0048513">
    <property type="term" value="P:animal organ development"/>
    <property type="evidence" value="ECO:0007669"/>
    <property type="project" value="TreeGrafter"/>
</dbReference>
<evidence type="ECO:0000256" key="1">
    <source>
        <dbReference type="PROSITE-ProRule" id="PRU00117"/>
    </source>
</evidence>